<dbReference type="EMBL" id="CM017710">
    <property type="protein sequence ID" value="TYG49243.1"/>
    <property type="molecule type" value="Genomic_DNA"/>
</dbReference>
<proteinExistence type="predicted"/>
<keyword evidence="2" id="KW-1185">Reference proteome</keyword>
<protein>
    <submittedName>
        <fullName evidence="1">Uncharacterized protein</fullName>
    </submittedName>
</protein>
<gene>
    <name evidence="1" type="ORF">ES288_D10G078700v1</name>
</gene>
<sequence>MVAVAVACGFWSCGNGGHHEPRPTVGVAEGASARPDADWGGLTYLEGPNYRGHKLLRLKCNFKKI</sequence>
<dbReference type="Proteomes" id="UP000323506">
    <property type="component" value="Chromosome D10"/>
</dbReference>
<evidence type="ECO:0000313" key="2">
    <source>
        <dbReference type="Proteomes" id="UP000323506"/>
    </source>
</evidence>
<reference evidence="1 2" key="1">
    <citation type="submission" date="2019-06" db="EMBL/GenBank/DDBJ databases">
        <title>WGS assembly of Gossypium darwinii.</title>
        <authorList>
            <person name="Chen Z.J."/>
            <person name="Sreedasyam A."/>
            <person name="Ando A."/>
            <person name="Song Q."/>
            <person name="De L."/>
            <person name="Hulse-Kemp A."/>
            <person name="Ding M."/>
            <person name="Ye W."/>
            <person name="Kirkbride R."/>
            <person name="Jenkins J."/>
            <person name="Plott C."/>
            <person name="Lovell J."/>
            <person name="Lin Y.-M."/>
            <person name="Vaughn R."/>
            <person name="Liu B."/>
            <person name="Li W."/>
            <person name="Simpson S."/>
            <person name="Scheffler B."/>
            <person name="Saski C."/>
            <person name="Grover C."/>
            <person name="Hu G."/>
            <person name="Conover J."/>
            <person name="Carlson J."/>
            <person name="Shu S."/>
            <person name="Boston L."/>
            <person name="Williams M."/>
            <person name="Peterson D."/>
            <person name="Mcgee K."/>
            <person name="Jones D."/>
            <person name="Wendel J."/>
            <person name="Stelly D."/>
            <person name="Grimwood J."/>
            <person name="Schmutz J."/>
        </authorList>
    </citation>
    <scope>NUCLEOTIDE SEQUENCE [LARGE SCALE GENOMIC DNA]</scope>
    <source>
        <strain evidence="1">1808015.09</strain>
    </source>
</reference>
<dbReference type="AlphaFoldDB" id="A0A5D2AYY0"/>
<accession>A0A5D2AYY0</accession>
<organism evidence="1 2">
    <name type="scientific">Gossypium darwinii</name>
    <name type="common">Darwin's cotton</name>
    <name type="synonym">Gossypium barbadense var. darwinii</name>
    <dbReference type="NCBI Taxonomy" id="34276"/>
    <lineage>
        <taxon>Eukaryota</taxon>
        <taxon>Viridiplantae</taxon>
        <taxon>Streptophyta</taxon>
        <taxon>Embryophyta</taxon>
        <taxon>Tracheophyta</taxon>
        <taxon>Spermatophyta</taxon>
        <taxon>Magnoliopsida</taxon>
        <taxon>eudicotyledons</taxon>
        <taxon>Gunneridae</taxon>
        <taxon>Pentapetalae</taxon>
        <taxon>rosids</taxon>
        <taxon>malvids</taxon>
        <taxon>Malvales</taxon>
        <taxon>Malvaceae</taxon>
        <taxon>Malvoideae</taxon>
        <taxon>Gossypium</taxon>
    </lineage>
</organism>
<name>A0A5D2AYY0_GOSDA</name>
<evidence type="ECO:0000313" key="1">
    <source>
        <dbReference type="EMBL" id="TYG49243.1"/>
    </source>
</evidence>